<evidence type="ECO:0000313" key="1">
    <source>
        <dbReference type="EMBL" id="SPL63581.1"/>
    </source>
</evidence>
<name>A0A2P9HHJ5_9HYPH</name>
<dbReference type="RefSeq" id="WP_109367477.1">
    <property type="nucleotide sequence ID" value="NZ_OOFM01000004.1"/>
</dbReference>
<dbReference type="EMBL" id="OOFM01000004">
    <property type="protein sequence ID" value="SPL63581.1"/>
    <property type="molecule type" value="Genomic_DNA"/>
</dbReference>
<proteinExistence type="predicted"/>
<accession>A0A2P9HHJ5</accession>
<organism evidence="1 2">
    <name type="scientific">Ochrobactrum soli</name>
    <dbReference type="NCBI Taxonomy" id="2448455"/>
    <lineage>
        <taxon>Bacteria</taxon>
        <taxon>Pseudomonadati</taxon>
        <taxon>Pseudomonadota</taxon>
        <taxon>Alphaproteobacteria</taxon>
        <taxon>Hyphomicrobiales</taxon>
        <taxon>Brucellaceae</taxon>
        <taxon>Brucella/Ochrobactrum group</taxon>
        <taxon>Ochrobactrum</taxon>
    </lineage>
</organism>
<reference evidence="2" key="1">
    <citation type="submission" date="2017-12" db="EMBL/GenBank/DDBJ databases">
        <authorList>
            <person name="Diaz M."/>
        </authorList>
    </citation>
    <scope>NUCLEOTIDE SEQUENCE [LARGE SCALE GENOMIC DNA]</scope>
    <source>
        <strain evidence="2">FI11154</strain>
    </source>
</reference>
<sequence length="210" mass="23493">MVAVVNLPSVPFSQCEFDPIRPSSSERMDGRRVEAQSTGTPYWVAKYRTDFLTREQAGLMTAFQMKCSDNGGFFLGYDIDRQKPLKYLSGFPAGFAGLANVRSFISSVSAELQDLPADFQLVEGDYLEFRRSNLVRSLHRIMAATTASEAGRATVQFSYPVDLQHFAVPCVVNFYQASCLMQIDAGSWSAPRSMADRNVSFSATEMFYYE</sequence>
<gene>
    <name evidence="1" type="ORF">OHAE_3513</name>
</gene>
<dbReference type="Proteomes" id="UP000246073">
    <property type="component" value="Unassembled WGS sequence"/>
</dbReference>
<evidence type="ECO:0000313" key="2">
    <source>
        <dbReference type="Proteomes" id="UP000246073"/>
    </source>
</evidence>
<dbReference type="AlphaFoldDB" id="A0A2P9HHJ5"/>
<protein>
    <submittedName>
        <fullName evidence="1">Uncharacterized protein</fullName>
    </submittedName>
</protein>